<dbReference type="STRING" id="1121015.GCA_000420545_02178"/>
<comment type="caution">
    <text evidence="2">The sequence shown here is derived from an EMBL/GenBank/DDBJ whole genome shotgun (WGS) entry which is preliminary data.</text>
</comment>
<reference evidence="2 3" key="1">
    <citation type="submission" date="2013-09" db="EMBL/GenBank/DDBJ databases">
        <title>Genome sequencing of Arenimonas oryziterrae.</title>
        <authorList>
            <person name="Chen F."/>
            <person name="Wang G."/>
        </authorList>
    </citation>
    <scope>NUCLEOTIDE SEQUENCE [LARGE SCALE GENOMIC DNA]</scope>
    <source>
        <strain evidence="2 3">YC6267</strain>
    </source>
</reference>
<gene>
    <name evidence="2" type="ORF">N789_14530</name>
</gene>
<organism evidence="2 3">
    <name type="scientific">Arenimonas oryziterrae DSM 21050 = YC6267</name>
    <dbReference type="NCBI Taxonomy" id="1121015"/>
    <lineage>
        <taxon>Bacteria</taxon>
        <taxon>Pseudomonadati</taxon>
        <taxon>Pseudomonadota</taxon>
        <taxon>Gammaproteobacteria</taxon>
        <taxon>Lysobacterales</taxon>
        <taxon>Lysobacteraceae</taxon>
        <taxon>Arenimonas</taxon>
    </lineage>
</organism>
<sequence length="375" mass="39537">MPLMATHEAIGAVSEAIRAQLQLRAGVLVTVSRPDVAADADGAPNLNLFLYQLDFDPFLKNHALQDGEPAPLWLVLRYLLTAFDIDRDSDSIAAHRLLARGLAGLQEMTIVWPTVPALLDNPEPLKLTFDSADAELLSRVMQGSEEKYRLSAAFQVRPVLIAPDVPPEFVLPVLTVGPPAAPGVVVLPSMGPRLKRLTPMRFEAGATIELSGDDINTSIDTVHLGAIDLPVIAAREGAVQARLPAVPALSAGDHAIAVSRRLPSGRRQSSNLLAATLLPTVVNATVGALTPNGPNLFGSVTITGQRLGNVDDAVFVAFYRDGVVALNLEVAGGAAQTSLVASVDAAHALPPGTYYLIVRVNGAQAVRTPEAVWAP</sequence>
<dbReference type="EMBL" id="AVCI01000014">
    <property type="protein sequence ID" value="KFN42200.1"/>
    <property type="molecule type" value="Genomic_DNA"/>
</dbReference>
<evidence type="ECO:0000259" key="1">
    <source>
        <dbReference type="Pfam" id="PF14065"/>
    </source>
</evidence>
<dbReference type="PATRIC" id="fig|1121015.4.peg.2370"/>
<dbReference type="Proteomes" id="UP000029385">
    <property type="component" value="Unassembled WGS sequence"/>
</dbReference>
<dbReference type="eggNOG" id="ENOG502ZA2U">
    <property type="taxonomic scope" value="Bacteria"/>
</dbReference>
<accession>A0A091BCQ1</accession>
<dbReference type="InterPro" id="IPR025351">
    <property type="entry name" value="Pvc16_N"/>
</dbReference>
<evidence type="ECO:0000313" key="3">
    <source>
        <dbReference type="Proteomes" id="UP000029385"/>
    </source>
</evidence>
<evidence type="ECO:0000313" key="2">
    <source>
        <dbReference type="EMBL" id="KFN42200.1"/>
    </source>
</evidence>
<protein>
    <recommendedName>
        <fullName evidence="1">Pvc16 N-terminal domain-containing protein</fullName>
    </recommendedName>
</protein>
<proteinExistence type="predicted"/>
<dbReference type="Pfam" id="PF14065">
    <property type="entry name" value="Pvc16_N"/>
    <property type="match status" value="1"/>
</dbReference>
<dbReference type="OrthoDB" id="527247at2"/>
<keyword evidence="3" id="KW-1185">Reference proteome</keyword>
<feature type="domain" description="Pvc16 N-terminal" evidence="1">
    <location>
        <begin position="13"/>
        <end position="174"/>
    </location>
</feature>
<dbReference type="AlphaFoldDB" id="A0A091BCQ1"/>
<name>A0A091BCQ1_9GAMM</name>